<protein>
    <submittedName>
        <fullName evidence="1">Uncharacterized protein</fullName>
    </submittedName>
</protein>
<organism evidence="1 2">
    <name type="scientific">Pistacia atlantica</name>
    <dbReference type="NCBI Taxonomy" id="434234"/>
    <lineage>
        <taxon>Eukaryota</taxon>
        <taxon>Viridiplantae</taxon>
        <taxon>Streptophyta</taxon>
        <taxon>Embryophyta</taxon>
        <taxon>Tracheophyta</taxon>
        <taxon>Spermatophyta</taxon>
        <taxon>Magnoliopsida</taxon>
        <taxon>eudicotyledons</taxon>
        <taxon>Gunneridae</taxon>
        <taxon>Pentapetalae</taxon>
        <taxon>rosids</taxon>
        <taxon>malvids</taxon>
        <taxon>Sapindales</taxon>
        <taxon>Anacardiaceae</taxon>
        <taxon>Pistacia</taxon>
    </lineage>
</organism>
<dbReference type="Proteomes" id="UP001164250">
    <property type="component" value="Chromosome 1"/>
</dbReference>
<dbReference type="EMBL" id="CM047897">
    <property type="protein sequence ID" value="KAJ0112347.1"/>
    <property type="molecule type" value="Genomic_DNA"/>
</dbReference>
<evidence type="ECO:0000313" key="1">
    <source>
        <dbReference type="EMBL" id="KAJ0112347.1"/>
    </source>
</evidence>
<sequence>MHQGAVPQILEKTEEDFFSKVISILRVATDICNDRIEEIPCLTCPHKLEGSMFVMVKLNPSLLEDINDDMEFCLKRAKEESVMVLPGRVLGMKNWLRITFAVEHAALEDGLGRI</sequence>
<gene>
    <name evidence="1" type="ORF">Patl1_02314</name>
</gene>
<keyword evidence="2" id="KW-1185">Reference proteome</keyword>
<proteinExistence type="predicted"/>
<name>A0ACC1CA10_9ROSI</name>
<evidence type="ECO:0000313" key="2">
    <source>
        <dbReference type="Proteomes" id="UP001164250"/>
    </source>
</evidence>
<comment type="caution">
    <text evidence="1">The sequence shown here is derived from an EMBL/GenBank/DDBJ whole genome shotgun (WGS) entry which is preliminary data.</text>
</comment>
<reference evidence="2" key="1">
    <citation type="journal article" date="2023" name="G3 (Bethesda)">
        <title>Genome assembly and association tests identify interacting loci associated with vigor, precocity, and sex in interspecific pistachio rootstocks.</title>
        <authorList>
            <person name="Palmer W."/>
            <person name="Jacygrad E."/>
            <person name="Sagayaradj S."/>
            <person name="Cavanaugh K."/>
            <person name="Han R."/>
            <person name="Bertier L."/>
            <person name="Beede B."/>
            <person name="Kafkas S."/>
            <person name="Golino D."/>
            <person name="Preece J."/>
            <person name="Michelmore R."/>
        </authorList>
    </citation>
    <scope>NUCLEOTIDE SEQUENCE [LARGE SCALE GENOMIC DNA]</scope>
</reference>
<accession>A0ACC1CA10</accession>